<name>A0A3N1MAH7_9PROT</name>
<keyword evidence="4 6" id="KW-1133">Transmembrane helix</keyword>
<evidence type="ECO:0000313" key="8">
    <source>
        <dbReference type="EMBL" id="ROQ00065.1"/>
    </source>
</evidence>
<dbReference type="EMBL" id="RJKX01000013">
    <property type="protein sequence ID" value="ROQ00065.1"/>
    <property type="molecule type" value="Genomic_DNA"/>
</dbReference>
<dbReference type="GO" id="GO:0005886">
    <property type="term" value="C:plasma membrane"/>
    <property type="evidence" value="ECO:0007669"/>
    <property type="project" value="UniProtKB-SubCell"/>
</dbReference>
<evidence type="ECO:0000256" key="1">
    <source>
        <dbReference type="ARBA" id="ARBA00004651"/>
    </source>
</evidence>
<feature type="domain" description="Cardiolipin synthase N-terminal" evidence="7">
    <location>
        <begin position="18"/>
        <end position="54"/>
    </location>
</feature>
<accession>A0A3N1MAH7</accession>
<dbReference type="Proteomes" id="UP000278222">
    <property type="component" value="Unassembled WGS sequence"/>
</dbReference>
<keyword evidence="3 6" id="KW-0812">Transmembrane</keyword>
<evidence type="ECO:0000256" key="6">
    <source>
        <dbReference type="SAM" id="Phobius"/>
    </source>
</evidence>
<feature type="transmembrane region" description="Helical" evidence="6">
    <location>
        <begin position="34"/>
        <end position="58"/>
    </location>
</feature>
<gene>
    <name evidence="8" type="ORF">EDC65_1860</name>
</gene>
<reference evidence="8 9" key="1">
    <citation type="submission" date="2018-11" db="EMBL/GenBank/DDBJ databases">
        <title>Genomic Encyclopedia of Type Strains, Phase IV (KMG-IV): sequencing the most valuable type-strain genomes for metagenomic binning, comparative biology and taxonomic classification.</title>
        <authorList>
            <person name="Goeker M."/>
        </authorList>
    </citation>
    <scope>NUCLEOTIDE SEQUENCE [LARGE SCALE GENOMIC DNA]</scope>
    <source>
        <strain evidence="8 9">DSM 5900</strain>
    </source>
</reference>
<protein>
    <submittedName>
        <fullName evidence="8">Phospholipase D-like protein</fullName>
    </submittedName>
</protein>
<keyword evidence="2" id="KW-1003">Cell membrane</keyword>
<keyword evidence="5 6" id="KW-0472">Membrane</keyword>
<proteinExistence type="predicted"/>
<dbReference type="AlphaFoldDB" id="A0A3N1MAH7"/>
<comment type="caution">
    <text evidence="8">The sequence shown here is derived from an EMBL/GenBank/DDBJ whole genome shotgun (WGS) entry which is preliminary data.</text>
</comment>
<evidence type="ECO:0000256" key="3">
    <source>
        <dbReference type="ARBA" id="ARBA00022692"/>
    </source>
</evidence>
<comment type="subcellular location">
    <subcellularLocation>
        <location evidence="1">Cell membrane</location>
        <topology evidence="1">Multi-pass membrane protein</topology>
    </subcellularLocation>
</comment>
<evidence type="ECO:0000256" key="2">
    <source>
        <dbReference type="ARBA" id="ARBA00022475"/>
    </source>
</evidence>
<feature type="transmembrane region" description="Helical" evidence="6">
    <location>
        <begin position="7"/>
        <end position="28"/>
    </location>
</feature>
<evidence type="ECO:0000259" key="7">
    <source>
        <dbReference type="Pfam" id="PF13396"/>
    </source>
</evidence>
<keyword evidence="9" id="KW-1185">Reference proteome</keyword>
<dbReference type="InterPro" id="IPR027379">
    <property type="entry name" value="CLS_N"/>
</dbReference>
<sequence length="64" mass="7046">MTIELAAGGGILGIIYFILLIWSLYHIIQSNRGFLAKLVWIAIVLIFPILGWLAVVLLGPRAGR</sequence>
<evidence type="ECO:0000256" key="4">
    <source>
        <dbReference type="ARBA" id="ARBA00022989"/>
    </source>
</evidence>
<dbReference type="Pfam" id="PF13396">
    <property type="entry name" value="PLDc_N"/>
    <property type="match status" value="1"/>
</dbReference>
<evidence type="ECO:0000313" key="9">
    <source>
        <dbReference type="Proteomes" id="UP000278222"/>
    </source>
</evidence>
<evidence type="ECO:0000256" key="5">
    <source>
        <dbReference type="ARBA" id="ARBA00023136"/>
    </source>
</evidence>
<organism evidence="8 9">
    <name type="scientific">Stella humosa</name>
    <dbReference type="NCBI Taxonomy" id="94"/>
    <lineage>
        <taxon>Bacteria</taxon>
        <taxon>Pseudomonadati</taxon>
        <taxon>Pseudomonadota</taxon>
        <taxon>Alphaproteobacteria</taxon>
        <taxon>Rhodospirillales</taxon>
        <taxon>Stellaceae</taxon>
        <taxon>Stella</taxon>
    </lineage>
</organism>
<dbReference type="RefSeq" id="WP_123689384.1">
    <property type="nucleotide sequence ID" value="NZ_AP019700.1"/>
</dbReference>